<dbReference type="GO" id="GO:0005886">
    <property type="term" value="C:plasma membrane"/>
    <property type="evidence" value="ECO:0007669"/>
    <property type="project" value="UniProtKB-SubCell"/>
</dbReference>
<dbReference type="Gene3D" id="3.20.20.80">
    <property type="entry name" value="Glycosidases"/>
    <property type="match status" value="1"/>
</dbReference>
<evidence type="ECO:0000256" key="15">
    <source>
        <dbReference type="ARBA" id="ARBA00023242"/>
    </source>
</evidence>
<evidence type="ECO:0000256" key="10">
    <source>
        <dbReference type="ARBA" id="ARBA00022968"/>
    </source>
</evidence>
<dbReference type="GO" id="GO:0005634">
    <property type="term" value="C:nucleus"/>
    <property type="evidence" value="ECO:0007669"/>
    <property type="project" value="UniProtKB-SubCell"/>
</dbReference>
<keyword evidence="18" id="KW-0961">Cell wall biogenesis/degradation</keyword>
<comment type="subcellular location">
    <subcellularLocation>
        <location evidence="3">Cell membrane</location>
        <topology evidence="3">Single-pass type II membrane protein</topology>
    </subcellularLocation>
    <subcellularLocation>
        <location evidence="2">Chromosome</location>
    </subcellularLocation>
    <subcellularLocation>
        <location evidence="1">Nucleus</location>
    </subcellularLocation>
</comment>
<evidence type="ECO:0000256" key="3">
    <source>
        <dbReference type="ARBA" id="ARBA00004401"/>
    </source>
</evidence>
<comment type="similarity">
    <text evidence="5">Belongs to the histone H4 family.</text>
</comment>
<protein>
    <recommendedName>
        <fullName evidence="21">glucan 1,3-beta-glucosidase</fullName>
        <ecNumber evidence="21">3.2.1.58</ecNumber>
    </recommendedName>
    <alternativeName>
        <fullName evidence="22">Exo-1,3-beta-glucanase D</fullName>
    </alternativeName>
</protein>
<evidence type="ECO:0000256" key="11">
    <source>
        <dbReference type="ARBA" id="ARBA00022989"/>
    </source>
</evidence>
<keyword evidence="10" id="KW-0735">Signal-anchor</keyword>
<reference evidence="26" key="1">
    <citation type="submission" date="2023-01" db="EMBL/GenBank/DDBJ databases">
        <title>The chitinases involved in constricting ring structure development in the nematode-trapping fungus Drechslerella dactyloides.</title>
        <authorList>
            <person name="Wang R."/>
            <person name="Zhang L."/>
            <person name="Tang P."/>
            <person name="Li S."/>
            <person name="Liang L."/>
        </authorList>
    </citation>
    <scope>NUCLEOTIDE SEQUENCE</scope>
    <source>
        <strain evidence="26">YMF1.00031</strain>
    </source>
</reference>
<dbReference type="FunFam" id="3.20.20.80:FF:000033">
    <property type="entry name" value="Glucan 1,3-beta-glucosidase A"/>
    <property type="match status" value="1"/>
</dbReference>
<comment type="function">
    <text evidence="20">Glucosidase involved in the degradation of cellulosic biomass. Active on lichenan.</text>
</comment>
<evidence type="ECO:0000313" key="27">
    <source>
        <dbReference type="Proteomes" id="UP001221413"/>
    </source>
</evidence>
<keyword evidence="6" id="KW-0158">Chromosome</keyword>
<dbReference type="GO" id="GO:0000786">
    <property type="term" value="C:nucleosome"/>
    <property type="evidence" value="ECO:0007669"/>
    <property type="project" value="UniProtKB-KW"/>
</dbReference>
<dbReference type="GO" id="GO:0009251">
    <property type="term" value="P:glucan catabolic process"/>
    <property type="evidence" value="ECO:0007669"/>
    <property type="project" value="TreeGrafter"/>
</dbReference>
<keyword evidence="13 24" id="KW-0472">Membrane</keyword>
<name>A0AAD6NGR7_DREDA</name>
<dbReference type="InterPro" id="IPR001951">
    <property type="entry name" value="Histone_H4"/>
</dbReference>
<dbReference type="InterPro" id="IPR009072">
    <property type="entry name" value="Histone-fold"/>
</dbReference>
<dbReference type="SUPFAM" id="SSF51445">
    <property type="entry name" value="(Trans)glycosidases"/>
    <property type="match status" value="1"/>
</dbReference>
<evidence type="ECO:0000256" key="9">
    <source>
        <dbReference type="ARBA" id="ARBA00022801"/>
    </source>
</evidence>
<evidence type="ECO:0000256" key="13">
    <source>
        <dbReference type="ARBA" id="ARBA00023136"/>
    </source>
</evidence>
<evidence type="ECO:0000256" key="2">
    <source>
        <dbReference type="ARBA" id="ARBA00004286"/>
    </source>
</evidence>
<accession>A0AAD6NGR7</accession>
<keyword evidence="11 24" id="KW-1133">Transmembrane helix</keyword>
<evidence type="ECO:0000256" key="21">
    <source>
        <dbReference type="ARBA" id="ARBA00038929"/>
    </source>
</evidence>
<evidence type="ECO:0000259" key="25">
    <source>
        <dbReference type="Pfam" id="PF00150"/>
    </source>
</evidence>
<keyword evidence="7" id="KW-1003">Cell membrane</keyword>
<evidence type="ECO:0000256" key="22">
    <source>
        <dbReference type="ARBA" id="ARBA00041260"/>
    </source>
</evidence>
<keyword evidence="9" id="KW-0378">Hydrolase</keyword>
<feature type="compositionally biased region" description="Polar residues" evidence="23">
    <location>
        <begin position="110"/>
        <end position="122"/>
    </location>
</feature>
<comment type="catalytic activity">
    <reaction evidence="19">
        <text>Successive hydrolysis of beta-D-glucose units from the non-reducing ends of (1-&gt;3)-beta-D-glucans, releasing alpha-glucose.</text>
        <dbReference type="EC" id="3.2.1.58"/>
    </reaction>
</comment>
<evidence type="ECO:0000256" key="24">
    <source>
        <dbReference type="SAM" id="Phobius"/>
    </source>
</evidence>
<dbReference type="Gene3D" id="1.10.20.10">
    <property type="entry name" value="Histone, subunit A"/>
    <property type="match status" value="1"/>
</dbReference>
<keyword evidence="8 24" id="KW-0812">Transmembrane</keyword>
<dbReference type="PANTHER" id="PTHR31297:SF34">
    <property type="entry name" value="GLUCAN 1,3-BETA-GLUCOSIDASE 2"/>
    <property type="match status" value="1"/>
</dbReference>
<gene>
    <name evidence="26" type="ORF">Dda_7483</name>
</gene>
<keyword evidence="27" id="KW-1185">Reference proteome</keyword>
<dbReference type="SUPFAM" id="SSF47113">
    <property type="entry name" value="Histone-fold"/>
    <property type="match status" value="1"/>
</dbReference>
<dbReference type="GO" id="GO:0003677">
    <property type="term" value="F:DNA binding"/>
    <property type="evidence" value="ECO:0007669"/>
    <property type="project" value="UniProtKB-KW"/>
</dbReference>
<dbReference type="GO" id="GO:0009986">
    <property type="term" value="C:cell surface"/>
    <property type="evidence" value="ECO:0007669"/>
    <property type="project" value="TreeGrafter"/>
</dbReference>
<dbReference type="SMART" id="SM00417">
    <property type="entry name" value="H4"/>
    <property type="match status" value="1"/>
</dbReference>
<evidence type="ECO:0000256" key="7">
    <source>
        <dbReference type="ARBA" id="ARBA00022475"/>
    </source>
</evidence>
<keyword evidence="15" id="KW-0539">Nucleus</keyword>
<dbReference type="CDD" id="cd22912">
    <property type="entry name" value="HFD_H4"/>
    <property type="match status" value="1"/>
</dbReference>
<dbReference type="GO" id="GO:0004338">
    <property type="term" value="F:glucan exo-1,3-beta-glucosidase activity"/>
    <property type="evidence" value="ECO:0007669"/>
    <property type="project" value="UniProtKB-EC"/>
</dbReference>
<dbReference type="InterPro" id="IPR050386">
    <property type="entry name" value="Glycosyl_hydrolase_5"/>
</dbReference>
<evidence type="ECO:0000256" key="16">
    <source>
        <dbReference type="ARBA" id="ARBA00023269"/>
    </source>
</evidence>
<feature type="region of interest" description="Disordered" evidence="23">
    <location>
        <begin position="81"/>
        <end position="141"/>
    </location>
</feature>
<feature type="compositionally biased region" description="Low complexity" evidence="23">
    <location>
        <begin position="81"/>
        <end position="96"/>
    </location>
</feature>
<evidence type="ECO:0000313" key="26">
    <source>
        <dbReference type="EMBL" id="KAJ6257695.1"/>
    </source>
</evidence>
<dbReference type="Proteomes" id="UP001221413">
    <property type="component" value="Unassembled WGS sequence"/>
</dbReference>
<dbReference type="GO" id="GO:0030527">
    <property type="term" value="F:structural constituent of chromatin"/>
    <property type="evidence" value="ECO:0007669"/>
    <property type="project" value="InterPro"/>
</dbReference>
<keyword evidence="12" id="KW-0238">DNA-binding</keyword>
<dbReference type="EC" id="3.2.1.58" evidence="21"/>
<evidence type="ECO:0000256" key="19">
    <source>
        <dbReference type="ARBA" id="ARBA00036824"/>
    </source>
</evidence>
<dbReference type="GO" id="GO:0071555">
    <property type="term" value="P:cell wall organization"/>
    <property type="evidence" value="ECO:0007669"/>
    <property type="project" value="UniProtKB-KW"/>
</dbReference>
<dbReference type="GO" id="GO:0005576">
    <property type="term" value="C:extracellular region"/>
    <property type="evidence" value="ECO:0007669"/>
    <property type="project" value="TreeGrafter"/>
</dbReference>
<sequence length="1030" mass="114629">MAPSNPSPPSSSGIPESQTKIEAVYKPKTNRKKKLWICVGISIAFGVIVAILLAVLITQNILHVRSKDAAVRPDANAAAASTTAAGAASEADPTAGPDKDRNAGAAKPTKTGSRSASATTSDVPEETACPTKSDIPSADRGTDLDTTTWLDLTDFNCSYTSQTVGGLPLVGLNSSWDNSNQANPGVPPLTKPWGSYSSRPARGVNLGGWLSLEPFITPSLFAYDASLGIVDEYSLSKYLGKKAAATLEKHYATFVTEQDFKSIADAGLDHVRIPFSYWAVAVYDSDPYVFRVSWRYLLRGIEWARKYGLRIKLDLHGLPGSQNSWNHSGRQGQIGFIAGTNGAKNAQRALDIHDQLSKFFAQDRYKNIIAFYGLANEPGNAIPLKDLISWTANAYKIVRENGVEAAQVFSDSLRSLTTWQGELQGYSDSLVLDTHEYVIFDNALLSMKHSAKITFACETWTEQIEGSMKTGFGPTMVGEWSQADTDCTKYLNGVGNGARWIGTFSDTKGVPRCPTGDEQCSCDLANADPSEFSAEYKLFLKTWAQAQMRAFEKGWGWFYWTWKTEAAPLWSYQAGLAAGIMPESAYKSDWDIHSPNILPSKRTAELLGRWPELRQPTLSLAPDLLEHRDFQRSIRSLRNLTHLAFDVSWPSRRSNRHGHDFIYPDLNIMWDVVNANADTLQCLRVDHCRGRIRNRDRRFAVMAMNDLISLFTGSRPGPGFRQNQIQSPSLRALFPFRADQWPKPLNLNVLQLVCNVSAVKRVFSPLDNLMRPDTLQVLSLVDCTTAGETLLDYLYQGVDFINLKYLQLDGSARVRTAEGLLTKLNPLTAFSCVCSVDTDLNSTLFNYACLTRHRASMRVLLLEHPCLEYFNFGYKKISTDVYVAQQPAIDFSSWQHLEELAIPRSRKAMQTSPFHPPSSLLPPPGKTIRIVLNITHTLNHRQNVNKQQNKRGRGRGRRTSLRRLVRRGGVIRMADSMYDTTRAIMKTFLPDVIHDAARYTVHARRTTITATDVVFAMRKRGRSGLYGFGA</sequence>
<evidence type="ECO:0000256" key="23">
    <source>
        <dbReference type="SAM" id="MobiDB-lite"/>
    </source>
</evidence>
<feature type="domain" description="Glycoside hydrolase family 5" evidence="25">
    <location>
        <begin position="251"/>
        <end position="486"/>
    </location>
</feature>
<proteinExistence type="inferred from homology"/>
<dbReference type="InterPro" id="IPR001547">
    <property type="entry name" value="Glyco_hydro_5"/>
</dbReference>
<keyword evidence="16" id="KW-0544">Nucleosome core</keyword>
<dbReference type="PANTHER" id="PTHR31297">
    <property type="entry name" value="GLUCAN ENDO-1,6-BETA-GLUCOSIDASE B"/>
    <property type="match status" value="1"/>
</dbReference>
<dbReference type="EMBL" id="JAQGDS010000010">
    <property type="protein sequence ID" value="KAJ6257695.1"/>
    <property type="molecule type" value="Genomic_DNA"/>
</dbReference>
<organism evidence="26 27">
    <name type="scientific">Drechslerella dactyloides</name>
    <name type="common">Nematode-trapping fungus</name>
    <name type="synonym">Arthrobotrys dactyloides</name>
    <dbReference type="NCBI Taxonomy" id="74499"/>
    <lineage>
        <taxon>Eukaryota</taxon>
        <taxon>Fungi</taxon>
        <taxon>Dikarya</taxon>
        <taxon>Ascomycota</taxon>
        <taxon>Pezizomycotina</taxon>
        <taxon>Orbiliomycetes</taxon>
        <taxon>Orbiliales</taxon>
        <taxon>Orbiliaceae</taxon>
        <taxon>Drechslerella</taxon>
    </lineage>
</organism>
<evidence type="ECO:0000256" key="20">
    <source>
        <dbReference type="ARBA" id="ARBA00037126"/>
    </source>
</evidence>
<evidence type="ECO:0000256" key="18">
    <source>
        <dbReference type="ARBA" id="ARBA00023316"/>
    </source>
</evidence>
<evidence type="ECO:0000256" key="14">
    <source>
        <dbReference type="ARBA" id="ARBA00023180"/>
    </source>
</evidence>
<dbReference type="GO" id="GO:0046982">
    <property type="term" value="F:protein heterodimerization activity"/>
    <property type="evidence" value="ECO:0007669"/>
    <property type="project" value="InterPro"/>
</dbReference>
<dbReference type="AlphaFoldDB" id="A0AAD6NGR7"/>
<comment type="caution">
    <text evidence="26">The sequence shown here is derived from an EMBL/GenBank/DDBJ whole genome shotgun (WGS) entry which is preliminary data.</text>
</comment>
<evidence type="ECO:0000256" key="6">
    <source>
        <dbReference type="ARBA" id="ARBA00022454"/>
    </source>
</evidence>
<comment type="similarity">
    <text evidence="4">Belongs to the glycosyl hydrolase 5 (cellulase A) family.</text>
</comment>
<evidence type="ECO:0000256" key="4">
    <source>
        <dbReference type="ARBA" id="ARBA00005641"/>
    </source>
</evidence>
<dbReference type="Pfam" id="PF00150">
    <property type="entry name" value="Cellulase"/>
    <property type="match status" value="1"/>
</dbReference>
<evidence type="ECO:0000256" key="1">
    <source>
        <dbReference type="ARBA" id="ARBA00004123"/>
    </source>
</evidence>
<evidence type="ECO:0000256" key="17">
    <source>
        <dbReference type="ARBA" id="ARBA00023295"/>
    </source>
</evidence>
<evidence type="ECO:0000256" key="5">
    <source>
        <dbReference type="ARBA" id="ARBA00006564"/>
    </source>
</evidence>
<dbReference type="InterPro" id="IPR017853">
    <property type="entry name" value="GH"/>
</dbReference>
<keyword evidence="17" id="KW-0326">Glycosidase</keyword>
<feature type="transmembrane region" description="Helical" evidence="24">
    <location>
        <begin position="35"/>
        <end position="57"/>
    </location>
</feature>
<keyword evidence="14" id="KW-0325">Glycoprotein</keyword>
<evidence type="ECO:0000256" key="12">
    <source>
        <dbReference type="ARBA" id="ARBA00023125"/>
    </source>
</evidence>
<evidence type="ECO:0000256" key="8">
    <source>
        <dbReference type="ARBA" id="ARBA00022692"/>
    </source>
</evidence>